<dbReference type="NCBIfam" id="TIGR04325">
    <property type="entry name" value="MTase_LIC12133"/>
    <property type="match status" value="1"/>
</dbReference>
<dbReference type="GO" id="GO:0008168">
    <property type="term" value="F:methyltransferase activity"/>
    <property type="evidence" value="ECO:0007669"/>
    <property type="project" value="UniProtKB-KW"/>
</dbReference>
<keyword evidence="1" id="KW-0489">Methyltransferase</keyword>
<evidence type="ECO:0000313" key="2">
    <source>
        <dbReference type="Proteomes" id="UP001589943"/>
    </source>
</evidence>
<dbReference type="GO" id="GO:0032259">
    <property type="term" value="P:methylation"/>
    <property type="evidence" value="ECO:0007669"/>
    <property type="project" value="UniProtKB-KW"/>
</dbReference>
<name>A0ABV6PEI7_9SPHN</name>
<accession>A0ABV6PEI7</accession>
<sequence>MINLARDLGLAGIKRQIGLLIRDDVQRRFRGQYSSYGSALSSVRPGLLAGYDHGEIADVAFEQMCSVTLWDYPVMFWLEQLLPRYSLLLDAAGHMGTKYRAFRDLLDLPAEFEWAVYDVPAIVRAGRSRALKDGLSDLRFYDDLAAVPKSEVLLGSGLLQYLDQPFTTFMRRLPALPEHLLLNKVAVREGGTVVTLEQFPGAEVPYSVLGRAGFEASLAELGYAIIDQWEIAELSYKHPAFGQSSSRGYYARRGQKPG</sequence>
<dbReference type="Proteomes" id="UP001589943">
    <property type="component" value="Unassembled WGS sequence"/>
</dbReference>
<comment type="caution">
    <text evidence="1">The sequence shown here is derived from an EMBL/GenBank/DDBJ whole genome shotgun (WGS) entry which is preliminary data.</text>
</comment>
<reference evidence="1 2" key="1">
    <citation type="submission" date="2024-09" db="EMBL/GenBank/DDBJ databases">
        <authorList>
            <person name="Sun Q."/>
            <person name="Mori K."/>
        </authorList>
    </citation>
    <scope>NUCLEOTIDE SEQUENCE [LARGE SCALE GENOMIC DNA]</scope>
    <source>
        <strain evidence="1 2">NCAIM B.02537</strain>
    </source>
</reference>
<dbReference type="EMBL" id="JBHLTL010000001">
    <property type="protein sequence ID" value="MFC0588224.1"/>
    <property type="molecule type" value="Genomic_DNA"/>
</dbReference>
<dbReference type="RefSeq" id="WP_379479731.1">
    <property type="nucleotide sequence ID" value="NZ_JBHLTL010000001.1"/>
</dbReference>
<protein>
    <submittedName>
        <fullName evidence="1">Methyltransferase, TIGR04325 family</fullName>
        <ecNumber evidence="1">2.1.1.-</ecNumber>
    </submittedName>
</protein>
<dbReference type="InterPro" id="IPR027612">
    <property type="entry name" value="Put_MTase_LIC12133"/>
</dbReference>
<evidence type="ECO:0000313" key="1">
    <source>
        <dbReference type="EMBL" id="MFC0588224.1"/>
    </source>
</evidence>
<keyword evidence="2" id="KW-1185">Reference proteome</keyword>
<organism evidence="1 2">
    <name type="scientific">Novosphingobium aquiterrae</name>
    <dbReference type="NCBI Taxonomy" id="624388"/>
    <lineage>
        <taxon>Bacteria</taxon>
        <taxon>Pseudomonadati</taxon>
        <taxon>Pseudomonadota</taxon>
        <taxon>Alphaproteobacteria</taxon>
        <taxon>Sphingomonadales</taxon>
        <taxon>Sphingomonadaceae</taxon>
        <taxon>Novosphingobium</taxon>
    </lineage>
</organism>
<keyword evidence="1" id="KW-0808">Transferase</keyword>
<proteinExistence type="predicted"/>
<dbReference type="EC" id="2.1.1.-" evidence="1"/>
<gene>
    <name evidence="1" type="ORF">ACFFF7_02230</name>
</gene>